<accession>A0A0D4CJT0</accession>
<name>A0A0D4CJT0_LIMMU</name>
<proteinExistence type="predicted"/>
<dbReference type="EMBL" id="CP011013">
    <property type="protein sequence ID" value="AJT50121.1"/>
    <property type="molecule type" value="Genomic_DNA"/>
</dbReference>
<dbReference type="Proteomes" id="UP000003645">
    <property type="component" value="Chromosome"/>
</dbReference>
<dbReference type="STRING" id="1130798.LBLM1_02885"/>
<organism evidence="1 2">
    <name type="scientific">Limosilactobacillus mucosae LM1</name>
    <dbReference type="NCBI Taxonomy" id="1130798"/>
    <lineage>
        <taxon>Bacteria</taxon>
        <taxon>Bacillati</taxon>
        <taxon>Bacillota</taxon>
        <taxon>Bacilli</taxon>
        <taxon>Lactobacillales</taxon>
        <taxon>Lactobacillaceae</taxon>
        <taxon>Limosilactobacillus</taxon>
    </lineage>
</organism>
<keyword evidence="2" id="KW-1185">Reference proteome</keyword>
<reference evidence="1 2" key="1">
    <citation type="journal article" date="2012" name="J. Bacteriol.">
        <title>Genome sequence of Lactobacillus mucosae LM1, isolated from piglet feces.</title>
        <authorList>
            <person name="Lee J.H."/>
            <person name="Valeriano V.D."/>
            <person name="Shin Y.R."/>
            <person name="Chae J.P."/>
            <person name="Kim G.B."/>
            <person name="Ham J.S."/>
            <person name="Chun J."/>
            <person name="Kang D.K."/>
        </authorList>
    </citation>
    <scope>NUCLEOTIDE SEQUENCE [LARGE SCALE GENOMIC DNA]</scope>
    <source>
        <strain evidence="1 2">LM1</strain>
    </source>
</reference>
<dbReference type="RefSeq" id="WP_039945829.1">
    <property type="nucleotide sequence ID" value="NZ_CP011013.1"/>
</dbReference>
<evidence type="ECO:0000313" key="1">
    <source>
        <dbReference type="EMBL" id="AJT50121.1"/>
    </source>
</evidence>
<dbReference type="KEGG" id="lmu:LBLM1_02885"/>
<sequence>MDFKEEMDAYSQGLRRTLLLSPLGIDISDEAKKLATDIANLCRESGLDYVEIQKAIIHADNSLYYHAKP</sequence>
<dbReference type="HOGENOM" id="CLU_2770707_0_0_9"/>
<evidence type="ECO:0000313" key="2">
    <source>
        <dbReference type="Proteomes" id="UP000003645"/>
    </source>
</evidence>
<protein>
    <submittedName>
        <fullName evidence="1">Uncharacterized protein</fullName>
    </submittedName>
</protein>
<dbReference type="AlphaFoldDB" id="A0A0D4CJT0"/>
<gene>
    <name evidence="1" type="ORF">LBLM1_02885</name>
</gene>